<protein>
    <recommendedName>
        <fullName evidence="3">MarR family transcriptional regulator</fullName>
    </recommendedName>
</protein>
<name>A0ABS7D2H5_9BACL</name>
<proteinExistence type="predicted"/>
<comment type="caution">
    <text evidence="1">The sequence shown here is derived from an EMBL/GenBank/DDBJ whole genome shotgun (WGS) entry which is preliminary data.</text>
</comment>
<keyword evidence="2" id="KW-1185">Reference proteome</keyword>
<evidence type="ECO:0008006" key="3">
    <source>
        <dbReference type="Google" id="ProtNLM"/>
    </source>
</evidence>
<accession>A0ABS7D2H5</accession>
<sequence length="104" mass="12172">MYKKIVSERIYIRTGILENLYALWFKENPMLVTTKEMFYQQSDIEQHKAIVYLLDKGLIEVKPLKDSSDEITITITTDGIDAFEKRVLEDNLGWGIILENTKED</sequence>
<evidence type="ECO:0000313" key="1">
    <source>
        <dbReference type="EMBL" id="MBW7473996.1"/>
    </source>
</evidence>
<organism evidence="1 2">
    <name type="scientific">Paenibacillus oenotherae</name>
    <dbReference type="NCBI Taxonomy" id="1435645"/>
    <lineage>
        <taxon>Bacteria</taxon>
        <taxon>Bacillati</taxon>
        <taxon>Bacillota</taxon>
        <taxon>Bacilli</taxon>
        <taxon>Bacillales</taxon>
        <taxon>Paenibacillaceae</taxon>
        <taxon>Paenibacillus</taxon>
    </lineage>
</organism>
<gene>
    <name evidence="1" type="ORF">K0T92_04520</name>
</gene>
<dbReference type="RefSeq" id="WP_219871249.1">
    <property type="nucleotide sequence ID" value="NZ_JAHZIJ010000002.1"/>
</dbReference>
<reference evidence="1 2" key="1">
    <citation type="submission" date="2021-07" db="EMBL/GenBank/DDBJ databases">
        <title>Paenibacillus radiodurans sp. nov., isolated from the southeastern edge of Tengger Desert.</title>
        <authorList>
            <person name="Zhang G."/>
        </authorList>
    </citation>
    <scope>NUCLEOTIDE SEQUENCE [LARGE SCALE GENOMIC DNA]</scope>
    <source>
        <strain evidence="1 2">DT7-4</strain>
    </source>
</reference>
<evidence type="ECO:0000313" key="2">
    <source>
        <dbReference type="Proteomes" id="UP000812277"/>
    </source>
</evidence>
<dbReference type="Proteomes" id="UP000812277">
    <property type="component" value="Unassembled WGS sequence"/>
</dbReference>
<dbReference type="EMBL" id="JAHZIJ010000002">
    <property type="protein sequence ID" value="MBW7473996.1"/>
    <property type="molecule type" value="Genomic_DNA"/>
</dbReference>